<evidence type="ECO:0000259" key="5">
    <source>
        <dbReference type="SMART" id="SM00922"/>
    </source>
</evidence>
<dbReference type="InterPro" id="IPR029017">
    <property type="entry name" value="Enolase-like_N"/>
</dbReference>
<comment type="cofactor">
    <cofactor evidence="1">
        <name>Mg(2+)</name>
        <dbReference type="ChEBI" id="CHEBI:18420"/>
    </cofactor>
</comment>
<reference evidence="6" key="1">
    <citation type="submission" date="2016-12" db="EMBL/GenBank/DDBJ databases">
        <authorList>
            <person name="Moulin L."/>
        </authorList>
    </citation>
    <scope>NUCLEOTIDE SEQUENCE [LARGE SCALE GENOMIC DNA]</scope>
    <source>
        <strain evidence="6">STM 7183</strain>
    </source>
</reference>
<dbReference type="InterPro" id="IPR054855">
    <property type="entry name" value="HProlDhtase"/>
</dbReference>
<dbReference type="RefSeq" id="WP_087740176.1">
    <property type="nucleotide sequence ID" value="NZ_CYGY02000141.1"/>
</dbReference>
<evidence type="ECO:0000256" key="1">
    <source>
        <dbReference type="ARBA" id="ARBA00001946"/>
    </source>
</evidence>
<organism evidence="6 7">
    <name type="scientific">Paraburkholderia piptadeniae</name>
    <dbReference type="NCBI Taxonomy" id="1701573"/>
    <lineage>
        <taxon>Bacteria</taxon>
        <taxon>Pseudomonadati</taxon>
        <taxon>Pseudomonadota</taxon>
        <taxon>Betaproteobacteria</taxon>
        <taxon>Burkholderiales</taxon>
        <taxon>Burkholderiaceae</taxon>
        <taxon>Paraburkholderia</taxon>
    </lineage>
</organism>
<evidence type="ECO:0000256" key="2">
    <source>
        <dbReference type="ARBA" id="ARBA00008031"/>
    </source>
</evidence>
<dbReference type="SFLD" id="SFLDG00180">
    <property type="entry name" value="muconate_cycloisomerase"/>
    <property type="match status" value="1"/>
</dbReference>
<accession>A0A1N7SWR2</accession>
<feature type="domain" description="Mandelate racemase/muconate lactonizing enzyme C-terminal" evidence="5">
    <location>
        <begin position="143"/>
        <end position="236"/>
    </location>
</feature>
<dbReference type="EMBL" id="CYGY02000141">
    <property type="protein sequence ID" value="SIT51792.1"/>
    <property type="molecule type" value="Genomic_DNA"/>
</dbReference>
<dbReference type="SMART" id="SM00922">
    <property type="entry name" value="MR_MLE"/>
    <property type="match status" value="1"/>
</dbReference>
<dbReference type="SUPFAM" id="SSF51604">
    <property type="entry name" value="Enolase C-terminal domain-like"/>
    <property type="match status" value="1"/>
</dbReference>
<dbReference type="InterPro" id="IPR034620">
    <property type="entry name" value="Cis-3-h-L-Pro_dehydratase"/>
</dbReference>
<dbReference type="PANTHER" id="PTHR48080:SF3">
    <property type="entry name" value="ENOLASE SUPERFAMILY MEMBER DDB_G0284701"/>
    <property type="match status" value="1"/>
</dbReference>
<dbReference type="SUPFAM" id="SSF54826">
    <property type="entry name" value="Enolase N-terminal domain-like"/>
    <property type="match status" value="1"/>
</dbReference>
<keyword evidence="4" id="KW-0460">Magnesium</keyword>
<dbReference type="CDD" id="cd03316">
    <property type="entry name" value="MR_like"/>
    <property type="match status" value="1"/>
</dbReference>
<proteinExistence type="inferred from homology"/>
<dbReference type="FunFam" id="3.30.390.10:FF:000009">
    <property type="entry name" value="Hydrophobic dipeptide epimerase"/>
    <property type="match status" value="1"/>
</dbReference>
<dbReference type="PANTHER" id="PTHR48080">
    <property type="entry name" value="D-GALACTONATE DEHYDRATASE-RELATED"/>
    <property type="match status" value="1"/>
</dbReference>
<protein>
    <submittedName>
        <fullName evidence="6">Muconate lactonizing enzyme</fullName>
    </submittedName>
</protein>
<dbReference type="NCBIfam" id="NF043002">
    <property type="entry name" value="HProlDhtase"/>
    <property type="match status" value="1"/>
</dbReference>
<keyword evidence="3" id="KW-0479">Metal-binding</keyword>
<dbReference type="Gene3D" id="3.20.20.120">
    <property type="entry name" value="Enolase-like C-terminal domain"/>
    <property type="match status" value="1"/>
</dbReference>
<dbReference type="InterPro" id="IPR029065">
    <property type="entry name" value="Enolase_C-like"/>
</dbReference>
<dbReference type="Pfam" id="PF13378">
    <property type="entry name" value="MR_MLE_C"/>
    <property type="match status" value="1"/>
</dbReference>
<dbReference type="Pfam" id="PF02746">
    <property type="entry name" value="MR_MLE_N"/>
    <property type="match status" value="1"/>
</dbReference>
<evidence type="ECO:0000313" key="7">
    <source>
        <dbReference type="Proteomes" id="UP000195569"/>
    </source>
</evidence>
<dbReference type="InterPro" id="IPR013341">
    <property type="entry name" value="Mandelate_racemase_N_dom"/>
</dbReference>
<dbReference type="SFLD" id="SFLDF00555">
    <property type="entry name" value="cis-3-hydroxy-L-proline_dehydr"/>
    <property type="match status" value="1"/>
</dbReference>
<name>A0A1N7SWR2_9BURK</name>
<dbReference type="Gene3D" id="3.30.390.10">
    <property type="entry name" value="Enolase-like, N-terminal domain"/>
    <property type="match status" value="1"/>
</dbReference>
<dbReference type="InterPro" id="IPR013342">
    <property type="entry name" value="Mandelate_racemase_C"/>
</dbReference>
<sequence length="369" mass="40168">MKITKISLYQVDLPLKEGSYSWSTFSFASFDSTVIVVETDAGLTGVGEICPLGPSYLPAYAEGARAGLIKIAEGLIGEDPCQIGRINVRMDELLKGHPYVKSALDMACWDILGKATSQPVYNLLGGRLQDAVKLFKVVSRQDPDAMAKKIREYQNQGFKQFQMKVGAGADSDIERIRKVSAELRPGNVLAADANTGWRQHEALRVVKAIRDVDIYIEQPCPSYEECLTVRQHTDHPLILDECMEDIRLLIRGFQDRAMDVVNLKVSRVGGLTKARQFRDLAVTMGISLTIEDSWGGEIATAALCHLAHSTPSGFHFQSSAFHEYHSLTVASGGPELNDGCMSVSAQPGLGVSPKMDVLGDPVAVIGQSA</sequence>
<evidence type="ECO:0000313" key="6">
    <source>
        <dbReference type="EMBL" id="SIT51792.1"/>
    </source>
</evidence>
<dbReference type="InterPro" id="IPR036849">
    <property type="entry name" value="Enolase-like_C_sf"/>
</dbReference>
<dbReference type="GO" id="GO:0016836">
    <property type="term" value="F:hydro-lyase activity"/>
    <property type="evidence" value="ECO:0007669"/>
    <property type="project" value="InterPro"/>
</dbReference>
<dbReference type="Proteomes" id="UP000195569">
    <property type="component" value="Unassembled WGS sequence"/>
</dbReference>
<dbReference type="OrthoDB" id="8609034at2"/>
<evidence type="ECO:0000256" key="4">
    <source>
        <dbReference type="ARBA" id="ARBA00022842"/>
    </source>
</evidence>
<dbReference type="InterPro" id="IPR034593">
    <property type="entry name" value="DgoD-like"/>
</dbReference>
<comment type="similarity">
    <text evidence="2">Belongs to the mandelate racemase/muconate lactonizing enzyme family.</text>
</comment>
<evidence type="ECO:0000256" key="3">
    <source>
        <dbReference type="ARBA" id="ARBA00022723"/>
    </source>
</evidence>
<comment type="caution">
    <text evidence="6">The sequence shown here is derived from an EMBL/GenBank/DDBJ whole genome shotgun (WGS) entry which is preliminary data.</text>
</comment>
<dbReference type="AlphaFoldDB" id="A0A1N7SWR2"/>
<dbReference type="GO" id="GO:0046872">
    <property type="term" value="F:metal ion binding"/>
    <property type="evidence" value="ECO:0007669"/>
    <property type="project" value="UniProtKB-KW"/>
</dbReference>
<keyword evidence="7" id="KW-1185">Reference proteome</keyword>
<dbReference type="SFLD" id="SFLDS00001">
    <property type="entry name" value="Enolase"/>
    <property type="match status" value="1"/>
</dbReference>
<gene>
    <name evidence="6" type="ORF">BN2476_1410005</name>
</gene>